<name>A0A081BZT9_VECG1</name>
<dbReference type="PANTHER" id="PTHR11669:SF0">
    <property type="entry name" value="PROTEIN STICHEL-LIKE 2"/>
    <property type="match status" value="1"/>
</dbReference>
<dbReference type="SMART" id="SM00382">
    <property type="entry name" value="AAA"/>
    <property type="match status" value="1"/>
</dbReference>
<sequence>MNQEPYEVIARKWRPQRFDDVIGQRHITDTLKNELQQGRIAHAFLFAGIRGIGKTSTARILAKALNCVSAAGPTPDPCNQCASCLAIKQGTATDVMEIDGASNRKIEHIRELRENIKFAPAKLRYKVYIIDEVHMLTREAFNALLKTLEEPPSHAIFILATTDVHKVPITITSRCQRFTFRGVGTTELAQALQKITAAESIVIDEQSLLYIARRSEGSIRDAQSILEQVISYCGKEVTQDKVSELLGMVGSESIETVIEAILSNAPEDMLNVVNSLVLQGHDLEQFYKELIEHFRNLLVLKMSSKAQHLIENTILSTAVLQRQIQSHSFQELQQIFKYLLRTEPTIKHSVYPRFTMEMALLQAAQLKSLESFDAVLHTLNTLGEKFSYFKQQPKVVLSDPDERPPTQPTDIIQKAIEIFQGEIIILPEVNSAL</sequence>
<dbReference type="InterPro" id="IPR008921">
    <property type="entry name" value="DNA_pol3_clamp-load_cplx_C"/>
</dbReference>
<comment type="subunit">
    <text evidence="11">DNA polymerase III contains a core (composed of alpha, epsilon and theta chains) that associates with a tau subunit. This core dimerizes to form the POLIII' complex. PolIII' associates with the gamma complex (composed of gamma, delta, delta', psi and chi chains) and with the beta chain to form the complete DNA polymerase III complex.</text>
</comment>
<reference evidence="13" key="1">
    <citation type="journal article" date="2015" name="PeerJ">
        <title>First genomic representation of candidate bacterial phylum KSB3 points to enhanced environmental sensing as a trigger of wastewater bulking.</title>
        <authorList>
            <person name="Sekiguchi Y."/>
            <person name="Ohashi A."/>
            <person name="Parks D.H."/>
            <person name="Yamauchi T."/>
            <person name="Tyson G.W."/>
            <person name="Hugenholtz P."/>
        </authorList>
    </citation>
    <scope>NUCLEOTIDE SEQUENCE [LARGE SCALE GENOMIC DNA]</scope>
</reference>
<dbReference type="InterPro" id="IPR012763">
    <property type="entry name" value="DNA_pol_III_sug/sutau_N"/>
</dbReference>
<dbReference type="InterPro" id="IPR022754">
    <property type="entry name" value="DNA_pol_III_gamma-3"/>
</dbReference>
<dbReference type="GO" id="GO:0006261">
    <property type="term" value="P:DNA-templated DNA replication"/>
    <property type="evidence" value="ECO:0007669"/>
    <property type="project" value="TreeGrafter"/>
</dbReference>
<keyword evidence="4 11" id="KW-0235">DNA replication</keyword>
<evidence type="ECO:0000313" key="13">
    <source>
        <dbReference type="EMBL" id="GAK57844.1"/>
    </source>
</evidence>
<dbReference type="GO" id="GO:0003677">
    <property type="term" value="F:DNA binding"/>
    <property type="evidence" value="ECO:0007669"/>
    <property type="project" value="InterPro"/>
</dbReference>
<accession>A0A081BZT9</accession>
<dbReference type="CDD" id="cd00009">
    <property type="entry name" value="AAA"/>
    <property type="match status" value="1"/>
</dbReference>
<comment type="similarity">
    <text evidence="1 11">Belongs to the DnaX/STICHEL family.</text>
</comment>
<dbReference type="GO" id="GO:0009360">
    <property type="term" value="C:DNA polymerase III complex"/>
    <property type="evidence" value="ECO:0007669"/>
    <property type="project" value="InterPro"/>
</dbReference>
<dbReference type="PANTHER" id="PTHR11669">
    <property type="entry name" value="REPLICATION FACTOR C / DNA POLYMERASE III GAMMA-TAU SUBUNIT"/>
    <property type="match status" value="1"/>
</dbReference>
<evidence type="ECO:0000259" key="12">
    <source>
        <dbReference type="SMART" id="SM00382"/>
    </source>
</evidence>
<dbReference type="HOGENOM" id="CLU_006229_0_1_0"/>
<dbReference type="Gene3D" id="1.10.8.60">
    <property type="match status" value="1"/>
</dbReference>
<dbReference type="GO" id="GO:0005524">
    <property type="term" value="F:ATP binding"/>
    <property type="evidence" value="ECO:0007669"/>
    <property type="project" value="UniProtKB-KW"/>
</dbReference>
<dbReference type="CDD" id="cd18137">
    <property type="entry name" value="HLD_clamp_pol_III_gamma_tau"/>
    <property type="match status" value="1"/>
</dbReference>
<evidence type="ECO:0000256" key="10">
    <source>
        <dbReference type="ARBA" id="ARBA00049244"/>
    </source>
</evidence>
<proteinExistence type="inferred from homology"/>
<dbReference type="Pfam" id="PF22608">
    <property type="entry name" value="DNAX_ATPase_lid"/>
    <property type="match status" value="1"/>
</dbReference>
<dbReference type="InterPro" id="IPR003593">
    <property type="entry name" value="AAA+_ATPase"/>
</dbReference>
<dbReference type="Gene3D" id="1.20.272.10">
    <property type="match status" value="1"/>
</dbReference>
<feature type="domain" description="AAA+ ATPase" evidence="12">
    <location>
        <begin position="40"/>
        <end position="183"/>
    </location>
</feature>
<dbReference type="Gene3D" id="3.40.50.300">
    <property type="entry name" value="P-loop containing nucleotide triphosphate hydrolases"/>
    <property type="match status" value="1"/>
</dbReference>
<dbReference type="FunFam" id="3.40.50.300:FF:000014">
    <property type="entry name" value="DNA polymerase III subunit gamma/tau"/>
    <property type="match status" value="1"/>
</dbReference>
<dbReference type="AlphaFoldDB" id="A0A081BZT9"/>
<dbReference type="STRING" id="1499967.U27_04816"/>
<evidence type="ECO:0000256" key="6">
    <source>
        <dbReference type="ARBA" id="ARBA00022741"/>
    </source>
</evidence>
<gene>
    <name evidence="11" type="primary">dnaX</name>
    <name evidence="13" type="ORF">U27_04816</name>
</gene>
<keyword evidence="2 11" id="KW-0808">Transferase</keyword>
<evidence type="ECO:0000256" key="9">
    <source>
        <dbReference type="ARBA" id="ARBA00022932"/>
    </source>
</evidence>
<organism evidence="13">
    <name type="scientific">Vecturithrix granuli</name>
    <dbReference type="NCBI Taxonomy" id="1499967"/>
    <lineage>
        <taxon>Bacteria</taxon>
        <taxon>Candidatus Moduliflexota</taxon>
        <taxon>Candidatus Vecturitrichia</taxon>
        <taxon>Candidatus Vecturitrichales</taxon>
        <taxon>Candidatus Vecturitrichaceae</taxon>
        <taxon>Candidatus Vecturithrix</taxon>
    </lineage>
</organism>
<evidence type="ECO:0000256" key="2">
    <source>
        <dbReference type="ARBA" id="ARBA00022679"/>
    </source>
</evidence>
<protein>
    <recommendedName>
        <fullName evidence="11">DNA polymerase III subunit gamma/tau</fullName>
        <ecNumber evidence="11">2.7.7.7</ecNumber>
    </recommendedName>
</protein>
<evidence type="ECO:0000313" key="14">
    <source>
        <dbReference type="Proteomes" id="UP000030661"/>
    </source>
</evidence>
<dbReference type="InterPro" id="IPR027417">
    <property type="entry name" value="P-loop_NTPase"/>
</dbReference>
<evidence type="ECO:0000256" key="3">
    <source>
        <dbReference type="ARBA" id="ARBA00022695"/>
    </source>
</evidence>
<keyword evidence="3 11" id="KW-0548">Nucleotidyltransferase</keyword>
<evidence type="ECO:0000256" key="4">
    <source>
        <dbReference type="ARBA" id="ARBA00022705"/>
    </source>
</evidence>
<evidence type="ECO:0000256" key="11">
    <source>
        <dbReference type="RuleBase" id="RU364063"/>
    </source>
</evidence>
<dbReference type="EMBL" id="DF820466">
    <property type="protein sequence ID" value="GAK57844.1"/>
    <property type="molecule type" value="Genomic_DNA"/>
</dbReference>
<keyword evidence="7" id="KW-0862">Zinc</keyword>
<dbReference type="SUPFAM" id="SSF48019">
    <property type="entry name" value="post-AAA+ oligomerization domain-like"/>
    <property type="match status" value="1"/>
</dbReference>
<dbReference type="GO" id="GO:0046872">
    <property type="term" value="F:metal ion binding"/>
    <property type="evidence" value="ECO:0007669"/>
    <property type="project" value="UniProtKB-KW"/>
</dbReference>
<keyword evidence="8 11" id="KW-0067">ATP-binding</keyword>
<dbReference type="SUPFAM" id="SSF52540">
    <property type="entry name" value="P-loop containing nucleoside triphosphate hydrolases"/>
    <property type="match status" value="1"/>
</dbReference>
<keyword evidence="6 11" id="KW-0547">Nucleotide-binding</keyword>
<evidence type="ECO:0000256" key="8">
    <source>
        <dbReference type="ARBA" id="ARBA00022840"/>
    </source>
</evidence>
<dbReference type="eggNOG" id="COG2812">
    <property type="taxonomic scope" value="Bacteria"/>
</dbReference>
<dbReference type="GO" id="GO:0003887">
    <property type="term" value="F:DNA-directed DNA polymerase activity"/>
    <property type="evidence" value="ECO:0007669"/>
    <property type="project" value="UniProtKB-KW"/>
</dbReference>
<comment type="catalytic activity">
    <reaction evidence="10 11">
        <text>DNA(n) + a 2'-deoxyribonucleoside 5'-triphosphate = DNA(n+1) + diphosphate</text>
        <dbReference type="Rhea" id="RHEA:22508"/>
        <dbReference type="Rhea" id="RHEA-COMP:17339"/>
        <dbReference type="Rhea" id="RHEA-COMP:17340"/>
        <dbReference type="ChEBI" id="CHEBI:33019"/>
        <dbReference type="ChEBI" id="CHEBI:61560"/>
        <dbReference type="ChEBI" id="CHEBI:173112"/>
        <dbReference type="EC" id="2.7.7.7"/>
    </reaction>
</comment>
<keyword evidence="5" id="KW-0479">Metal-binding</keyword>
<dbReference type="Proteomes" id="UP000030661">
    <property type="component" value="Unassembled WGS sequence"/>
</dbReference>
<dbReference type="NCBIfam" id="NF004046">
    <property type="entry name" value="PRK05563.1"/>
    <property type="match status" value="1"/>
</dbReference>
<keyword evidence="9 11" id="KW-0239">DNA-directed DNA polymerase</keyword>
<dbReference type="Pfam" id="PF12169">
    <property type="entry name" value="DNA_pol3_gamma3"/>
    <property type="match status" value="1"/>
</dbReference>
<evidence type="ECO:0000256" key="5">
    <source>
        <dbReference type="ARBA" id="ARBA00022723"/>
    </source>
</evidence>
<keyword evidence="14" id="KW-1185">Reference proteome</keyword>
<dbReference type="Pfam" id="PF13177">
    <property type="entry name" value="DNA_pol3_delta2"/>
    <property type="match status" value="1"/>
</dbReference>
<dbReference type="EC" id="2.7.7.7" evidence="11"/>
<evidence type="ECO:0000256" key="7">
    <source>
        <dbReference type="ARBA" id="ARBA00022833"/>
    </source>
</evidence>
<dbReference type="NCBIfam" id="TIGR02397">
    <property type="entry name" value="dnaX_nterm"/>
    <property type="match status" value="1"/>
</dbReference>
<dbReference type="InterPro" id="IPR050238">
    <property type="entry name" value="DNA_Rep/Repair_Clamp_Loader"/>
</dbReference>
<dbReference type="FunFam" id="1.10.8.60:FF:000013">
    <property type="entry name" value="DNA polymerase III subunit gamma/tau"/>
    <property type="match status" value="1"/>
</dbReference>
<comment type="function">
    <text evidence="11">DNA polymerase III is a complex, multichain enzyme responsible for most of the replicative synthesis in bacteria. This DNA polymerase also exhibits 3' to 5' exonuclease activity.</text>
</comment>
<evidence type="ECO:0000256" key="1">
    <source>
        <dbReference type="ARBA" id="ARBA00006360"/>
    </source>
</evidence>
<dbReference type="InterPro" id="IPR045085">
    <property type="entry name" value="HLD_clamp_pol_III_gamma_tau"/>
</dbReference>